<dbReference type="Gene3D" id="1.10.8.430">
    <property type="entry name" value="Helical domain of apoptotic protease-activating factors"/>
    <property type="match status" value="1"/>
</dbReference>
<dbReference type="Pfam" id="PF01582">
    <property type="entry name" value="TIR"/>
    <property type="match status" value="1"/>
</dbReference>
<dbReference type="InterPro" id="IPR035897">
    <property type="entry name" value="Toll_tir_struct_dom_sf"/>
</dbReference>
<dbReference type="Gene3D" id="3.40.50.300">
    <property type="entry name" value="P-loop containing nucleotide triphosphate hydrolases"/>
    <property type="match status" value="1"/>
</dbReference>
<dbReference type="InterPro" id="IPR002182">
    <property type="entry name" value="NB-ARC"/>
</dbReference>
<dbReference type="PROSITE" id="PS50104">
    <property type="entry name" value="TIR"/>
    <property type="match status" value="1"/>
</dbReference>
<dbReference type="GO" id="GO:0007165">
    <property type="term" value="P:signal transduction"/>
    <property type="evidence" value="ECO:0007669"/>
    <property type="project" value="InterPro"/>
</dbReference>
<dbReference type="InterPro" id="IPR000157">
    <property type="entry name" value="TIR_dom"/>
</dbReference>
<keyword evidence="3" id="KW-1185">Reference proteome</keyword>
<reference evidence="2 3" key="1">
    <citation type="submission" date="2024-04" db="EMBL/GenBank/DDBJ databases">
        <authorList>
            <person name="Fracassetti M."/>
        </authorList>
    </citation>
    <scope>NUCLEOTIDE SEQUENCE [LARGE SCALE GENOMIC DNA]</scope>
</reference>
<dbReference type="PANTHER" id="PTHR11017">
    <property type="entry name" value="LEUCINE-RICH REPEAT-CONTAINING PROTEIN"/>
    <property type="match status" value="1"/>
</dbReference>
<dbReference type="AlphaFoldDB" id="A0AAV2EMU8"/>
<dbReference type="GO" id="GO:0043531">
    <property type="term" value="F:ADP binding"/>
    <property type="evidence" value="ECO:0007669"/>
    <property type="project" value="InterPro"/>
</dbReference>
<name>A0AAV2EMU8_9ROSI</name>
<dbReference type="Gene3D" id="3.40.50.10140">
    <property type="entry name" value="Toll/interleukin-1 receptor homology (TIR) domain"/>
    <property type="match status" value="1"/>
</dbReference>
<dbReference type="PRINTS" id="PR00364">
    <property type="entry name" value="DISEASERSIST"/>
</dbReference>
<dbReference type="GO" id="GO:0006952">
    <property type="term" value="P:defense response"/>
    <property type="evidence" value="ECO:0007669"/>
    <property type="project" value="InterPro"/>
</dbReference>
<evidence type="ECO:0000313" key="2">
    <source>
        <dbReference type="EMBL" id="CAL1387057.1"/>
    </source>
</evidence>
<dbReference type="EMBL" id="OZ034818">
    <property type="protein sequence ID" value="CAL1387057.1"/>
    <property type="molecule type" value="Genomic_DNA"/>
</dbReference>
<accession>A0AAV2EMU8</accession>
<dbReference type="InterPro" id="IPR044974">
    <property type="entry name" value="Disease_R_plants"/>
</dbReference>
<organism evidence="2 3">
    <name type="scientific">Linum trigynum</name>
    <dbReference type="NCBI Taxonomy" id="586398"/>
    <lineage>
        <taxon>Eukaryota</taxon>
        <taxon>Viridiplantae</taxon>
        <taxon>Streptophyta</taxon>
        <taxon>Embryophyta</taxon>
        <taxon>Tracheophyta</taxon>
        <taxon>Spermatophyta</taxon>
        <taxon>Magnoliopsida</taxon>
        <taxon>eudicotyledons</taxon>
        <taxon>Gunneridae</taxon>
        <taxon>Pentapetalae</taxon>
        <taxon>rosids</taxon>
        <taxon>fabids</taxon>
        <taxon>Malpighiales</taxon>
        <taxon>Linaceae</taxon>
        <taxon>Linum</taxon>
    </lineage>
</organism>
<dbReference type="SUPFAM" id="SSF52540">
    <property type="entry name" value="P-loop containing nucleoside triphosphate hydrolases"/>
    <property type="match status" value="1"/>
</dbReference>
<dbReference type="Pfam" id="PF00931">
    <property type="entry name" value="NB-ARC"/>
    <property type="match status" value="1"/>
</dbReference>
<protein>
    <recommendedName>
        <fullName evidence="1">TIR domain-containing protein</fullName>
    </recommendedName>
</protein>
<feature type="domain" description="TIR" evidence="1">
    <location>
        <begin position="1"/>
        <end position="72"/>
    </location>
</feature>
<sequence>MKLHGRRVIPVFYGVDPSTVENQKLPSSAAGRIRSWRGALSEIANLSGFDSQFIRPETKLVEEIVEAVFQAIRCCCSSQMVNFSSYSASRGLVGVERQIEQLQALLCSDERSNWTIGLSGMAGIGKTTLAKAFFDLFSSRFEASYFFSNFARSMASGLSVLPFGNLQNDFFSKLLGDENGRAGGRVSYDLMLRRLGCMKALVVIDDVGDIGPLKDLLNGQYCNLFGPCSVIIMTSRNKQLLKSVCDLVYEAKGLDYEEGPRLFRLHAFRQQNVQTEYLHMIGRAVNYVSGNPLATTVLGAHLFGRDLKFWDRELGALEDNPNSVVQNVLRKSYDGLSREEKDIFLDLA</sequence>
<dbReference type="InterPro" id="IPR042197">
    <property type="entry name" value="Apaf_helical"/>
</dbReference>
<dbReference type="PANTHER" id="PTHR11017:SF479">
    <property type="entry name" value="DISEASE RESISTANCE PROTEIN (TIR-NBS-LRR CLASS) FAMILY"/>
    <property type="match status" value="1"/>
</dbReference>
<evidence type="ECO:0000313" key="3">
    <source>
        <dbReference type="Proteomes" id="UP001497516"/>
    </source>
</evidence>
<dbReference type="Proteomes" id="UP001497516">
    <property type="component" value="Chromosome 5"/>
</dbReference>
<gene>
    <name evidence="2" type="ORF">LTRI10_LOCUS28066</name>
</gene>
<proteinExistence type="predicted"/>
<evidence type="ECO:0000259" key="1">
    <source>
        <dbReference type="PROSITE" id="PS50104"/>
    </source>
</evidence>
<dbReference type="InterPro" id="IPR027417">
    <property type="entry name" value="P-loop_NTPase"/>
</dbReference>